<keyword evidence="2" id="KW-1185">Reference proteome</keyword>
<gene>
    <name evidence="1" type="ORF">GCM10009811_22880</name>
</gene>
<evidence type="ECO:0000313" key="2">
    <source>
        <dbReference type="Proteomes" id="UP001499938"/>
    </source>
</evidence>
<sequence length="152" mass="16397">MDDHDLTGSCAFRLMPNDDLADAPSSACVKSIGAQGFSLAYTWQHPADGVQHGTILVGGTGPEESVEASWFDTWHQQPGLMHFTGKRHGNRVDLRGTYLGEWGWTVALDLAPEAVSMTMCNVVPKSALADLPPDAPAMSAGPYDVMVARWVR</sequence>
<dbReference type="RefSeq" id="WP_344085247.1">
    <property type="nucleotide sequence ID" value="NZ_BAAAPO010000037.1"/>
</dbReference>
<accession>A0ABN2LTF6</accession>
<comment type="caution">
    <text evidence="1">The sequence shown here is derived from an EMBL/GenBank/DDBJ whole genome shotgun (WGS) entry which is preliminary data.</text>
</comment>
<evidence type="ECO:0000313" key="1">
    <source>
        <dbReference type="EMBL" id="GAA1798245.1"/>
    </source>
</evidence>
<protein>
    <submittedName>
        <fullName evidence="1">Uncharacterized protein</fullName>
    </submittedName>
</protein>
<name>A0ABN2LTF6_9MICO</name>
<reference evidence="1 2" key="1">
    <citation type="journal article" date="2019" name="Int. J. Syst. Evol. Microbiol.">
        <title>The Global Catalogue of Microorganisms (GCM) 10K type strain sequencing project: providing services to taxonomists for standard genome sequencing and annotation.</title>
        <authorList>
            <consortium name="The Broad Institute Genomics Platform"/>
            <consortium name="The Broad Institute Genome Sequencing Center for Infectious Disease"/>
            <person name="Wu L."/>
            <person name="Ma J."/>
        </authorList>
    </citation>
    <scope>NUCLEOTIDE SEQUENCE [LARGE SCALE GENOMIC DNA]</scope>
    <source>
        <strain evidence="1 2">JCM 15592</strain>
    </source>
</reference>
<proteinExistence type="predicted"/>
<dbReference type="EMBL" id="BAAAPO010000037">
    <property type="protein sequence ID" value="GAA1798245.1"/>
    <property type="molecule type" value="Genomic_DNA"/>
</dbReference>
<organism evidence="1 2">
    <name type="scientific">Nostocoides veronense</name>
    <dbReference type="NCBI Taxonomy" id="330836"/>
    <lineage>
        <taxon>Bacteria</taxon>
        <taxon>Bacillati</taxon>
        <taxon>Actinomycetota</taxon>
        <taxon>Actinomycetes</taxon>
        <taxon>Micrococcales</taxon>
        <taxon>Intrasporangiaceae</taxon>
        <taxon>Nostocoides</taxon>
    </lineage>
</organism>
<dbReference type="Proteomes" id="UP001499938">
    <property type="component" value="Unassembled WGS sequence"/>
</dbReference>